<feature type="domain" description="NAD-glutamate dehydrogenase ACT3" evidence="6">
    <location>
        <begin position="535"/>
        <end position="610"/>
    </location>
</feature>
<dbReference type="Pfam" id="PF21078">
    <property type="entry name" value="GDH_HM3"/>
    <property type="match status" value="1"/>
</dbReference>
<dbReference type="InterPro" id="IPR049062">
    <property type="entry name" value="NAD_Glu_DH_ACT2"/>
</dbReference>
<dbReference type="Pfam" id="PF21079">
    <property type="entry name" value="GDH_HM2"/>
    <property type="match status" value="1"/>
</dbReference>
<dbReference type="InterPro" id="IPR048381">
    <property type="entry name" value="GDH_C"/>
</dbReference>
<dbReference type="GO" id="GO:0004352">
    <property type="term" value="F:glutamate dehydrogenase (NAD+) activity"/>
    <property type="evidence" value="ECO:0007669"/>
    <property type="project" value="UniProtKB-EC"/>
</dbReference>
<dbReference type="InterPro" id="IPR024727">
    <property type="entry name" value="NAD_Glu_DH_N_ACT1"/>
</dbReference>
<evidence type="ECO:0000259" key="5">
    <source>
        <dbReference type="Pfam" id="PF21076"/>
    </source>
</evidence>
<dbReference type="RefSeq" id="WP_236983035.1">
    <property type="nucleotide sequence ID" value="NZ_AP023086.1"/>
</dbReference>
<dbReference type="PIRSF" id="PIRSF036761">
    <property type="entry name" value="GDH_Mll4104"/>
    <property type="match status" value="1"/>
</dbReference>
<dbReference type="InterPro" id="IPR028971">
    <property type="entry name" value="NAD-GDH_cat"/>
</dbReference>
<proteinExistence type="predicted"/>
<dbReference type="InterPro" id="IPR049059">
    <property type="entry name" value="NAD_Glu_DH_HM1"/>
</dbReference>
<dbReference type="Pfam" id="PF21076">
    <property type="entry name" value="GDH_ACT2"/>
    <property type="match status" value="1"/>
</dbReference>
<reference evidence="7 8" key="1">
    <citation type="journal article" date="2022" name="IScience">
        <title>An ultrasensitive nanofiber-based assay for enzymatic hydrolysis and deep-sea microbial degradation of cellulose.</title>
        <authorList>
            <person name="Tsudome M."/>
            <person name="Tachioka M."/>
            <person name="Miyazaki M."/>
            <person name="Uchimura K."/>
            <person name="Tsuda M."/>
            <person name="Takaki Y."/>
            <person name="Deguchi S."/>
        </authorList>
    </citation>
    <scope>NUCLEOTIDE SEQUENCE [LARGE SCALE GENOMIC DNA]</scope>
    <source>
        <strain evidence="7 8">GE09</strain>
    </source>
</reference>
<dbReference type="KEGG" id="marq:MARGE09_P2776"/>
<dbReference type="InterPro" id="IPR049064">
    <property type="entry name" value="NAD_Glu_DH_ACT3"/>
</dbReference>
<gene>
    <name evidence="7" type="ORF">MARGE09_P2776</name>
</gene>
<sequence length="1606" mass="178772">MSKARTNSSTGHGLHEDVLATISAHYDIGDNEEALAAFLNKMRLAWPVDETHDRSTEDHGHCLYGAWLAFQKALVAQEPVMSLKVPSVEEEGWACHRTVMHLVLPDSPFLVDTLRMTLNELGISLHLLASAVISHKSGDRAVVYAELGLLTEQEGDDFKGVLAGALAELGRVVEDYPKLVKKTQALQEQLVNEGSADSQEAAALLKWLEGSHFTFLGYREFSYTAGSLASVKEKSKTRLGLCRNTEGASSSPACDTPVPAFCSGDVCKDALIFTKSPRISKVHRAVYPDCIVIKLFNNKKELVGEGHLVGFFTYAVGQAAPSTIPWIRQKLKLVTKASGLPKNTYGYRTLRRVVEGFPRDELFQASSEELTNTLLGVCRINERKQVRLFLRVNPYGRFVTALVYVPRDVYSTRVRVKIEEILSAALGSEAVESTTFFSESVLARAYCVFKLPEGTIINVQQDVDVPALQNAISTIATGWLERLETALIEAKGDKYGLPLYRRYSGLLSLAYQDAYDARAAVGDIDLFEETLSSGDIAMHVFKPQGNAQNQLRFKVVNKGEALALSDVIPILENLGVRVLGENPFCIRAKEDENNIWLHDFTLQLLQTDIELNQNFKTRFSEAFYAAWHGKIDNDAFNRLVLGAQIPWRDIVVLRAYAAYFKQTLFPLDMDVMSGALLRHGDITQQLIRWFYLRFDPAQQENNDDNNQRCEALINTISASLDGVSSLDDDRVFQRYLDAFKATLRTNFFQRTGARVCEDTLVLKFSPAKMLEVPAPKPKYEIFVYSTRVEGVHLRTSMVARGGLRWSDRLNDYRTEVLGLVKAQAVKNAIIVPSGAKGGFVAKQLHRFSDRGAMQKEGIACYQLFIRGLLSVTDNLVEGSAVCPDGVVAIDGSDPYLVVAADKGTATFSDIANAISVEYGHWLGDGFASGGSQGYDHKAMGITAKGAWVSVQRHFRESNINIQQQDITVVGIGDMAGDVFGNGMLLSEHIQLVAAFNHLHIFIDPNPDAAASFKERLRLFNTPGCSWEDYDKTLISEGGGVFSRQAKSIVLNDAIRKRFSIDAKSLTPNQFMNALLKSNVDLIWNGGIGTYVKSTEESHADVGDKANDALRVNGNQLRCKVFGEGGNLGMTQLGRIEFCLNGGACNTDFIDNAAGVDCSDHEVNLKILLQRVMDNGELTEKQRNQLLKEYTDEISSIVLSHNFAQTECLSLAQRQVDKRAGEYRKFIGYLEKNGGLNRALEFLPEDHALGKRYERGESLTRPELAVLLSYAKVMLKEELSKTQLVEDPTLRDTVFMAFPKAAGARFSAEVKEHRLLKEVVSTQLANDFINNLGITAAYRFLSSNNVHLDDVFTAYVITREVFDLQSFNDYLQSLCNEVPEETLYALKSSMVRRVRRGVRWFLRNAHSGSTQEKIDRLKPLLNEIASSIEIALVGELKDSWTQRFDNHIQLGLNHHWATILAMPGNLFAGLGVASIQQNTGKEAVLCSRVFYGLHNHLRIREFAGAVSDMAVHSPWQAMSRETLLEDIEIQLRSMTEALVHSIDSEQAIMPQLEAMLPNQAVDKWWGWLSDLTQEKDQEDISLFHVSLRQLVNLTEAVVVAMPEGREG</sequence>
<dbReference type="PANTHER" id="PTHR43403:SF1">
    <property type="entry name" value="NAD-SPECIFIC GLUTAMATE DEHYDROGENASE"/>
    <property type="match status" value="1"/>
</dbReference>
<dbReference type="InterPro" id="IPR046346">
    <property type="entry name" value="Aminoacid_DH-like_N_sf"/>
</dbReference>
<dbReference type="GO" id="GO:0004069">
    <property type="term" value="F:L-aspartate:2-oxoglutarate aminotransferase activity"/>
    <property type="evidence" value="ECO:0007669"/>
    <property type="project" value="InterPro"/>
</dbReference>
<dbReference type="InterPro" id="IPR036291">
    <property type="entry name" value="NAD(P)-bd_dom_sf"/>
</dbReference>
<evidence type="ECO:0000313" key="7">
    <source>
        <dbReference type="EMBL" id="BCD98575.1"/>
    </source>
</evidence>
<protein>
    <submittedName>
        <fullName evidence="7">Glutamate dehydrogenase</fullName>
        <ecNumber evidence="7">1.4.1.2</ecNumber>
    </submittedName>
</protein>
<dbReference type="EMBL" id="AP023086">
    <property type="protein sequence ID" value="BCD98575.1"/>
    <property type="molecule type" value="Genomic_DNA"/>
</dbReference>
<evidence type="ECO:0000259" key="2">
    <source>
        <dbReference type="Pfam" id="PF05088"/>
    </source>
</evidence>
<dbReference type="EC" id="1.4.1.2" evidence="7"/>
<evidence type="ECO:0000259" key="4">
    <source>
        <dbReference type="Pfam" id="PF21075"/>
    </source>
</evidence>
<dbReference type="InterPro" id="IPR049056">
    <property type="entry name" value="NAD_Glu_DH_HM3"/>
</dbReference>
<keyword evidence="8" id="KW-1185">Reference proteome</keyword>
<dbReference type="PANTHER" id="PTHR43403">
    <property type="entry name" value="NAD-SPECIFIC GLUTAMATE DEHYDROGENASE"/>
    <property type="match status" value="1"/>
</dbReference>
<dbReference type="Pfam" id="PF05088">
    <property type="entry name" value="Bac_GDH_CD"/>
    <property type="match status" value="1"/>
</dbReference>
<evidence type="ECO:0000259" key="3">
    <source>
        <dbReference type="Pfam" id="PF21074"/>
    </source>
</evidence>
<name>A0AAN1WJ53_9GAMM</name>
<dbReference type="SUPFAM" id="SSF51735">
    <property type="entry name" value="NAD(P)-binding Rossmann-fold domains"/>
    <property type="match status" value="1"/>
</dbReference>
<evidence type="ECO:0000313" key="8">
    <source>
        <dbReference type="Proteomes" id="UP001320119"/>
    </source>
</evidence>
<feature type="domain" description="NAD-glutamate dehydrogenase N-terminal ACT1" evidence="4">
    <location>
        <begin position="45"/>
        <end position="135"/>
    </location>
</feature>
<dbReference type="Pfam" id="PF21077">
    <property type="entry name" value="GDH_ACT3"/>
    <property type="match status" value="1"/>
</dbReference>
<keyword evidence="1 7" id="KW-0560">Oxidoreductase</keyword>
<feature type="domain" description="NAD-glutamate dehydrogenase ACT2" evidence="5">
    <location>
        <begin position="387"/>
        <end position="479"/>
    </location>
</feature>
<feature type="domain" description="NAD-glutamate dehydrogenase catalytic" evidence="2">
    <location>
        <begin position="716"/>
        <end position="1210"/>
    </location>
</feature>
<organism evidence="7 8">
    <name type="scientific">Marinagarivorans cellulosilyticus</name>
    <dbReference type="NCBI Taxonomy" id="2721545"/>
    <lineage>
        <taxon>Bacteria</taxon>
        <taxon>Pseudomonadati</taxon>
        <taxon>Pseudomonadota</taxon>
        <taxon>Gammaproteobacteria</taxon>
        <taxon>Cellvibrionales</taxon>
        <taxon>Cellvibrionaceae</taxon>
        <taxon>Marinagarivorans</taxon>
    </lineage>
</organism>
<dbReference type="InterPro" id="IPR007780">
    <property type="entry name" value="NAD_Glu_DH_bac"/>
</dbReference>
<dbReference type="Pfam" id="PF21073">
    <property type="entry name" value="GDH_HM1"/>
    <property type="match status" value="1"/>
</dbReference>
<dbReference type="Pfam" id="PF21075">
    <property type="entry name" value="GDH_ACT1"/>
    <property type="match status" value="1"/>
</dbReference>
<dbReference type="InterPro" id="IPR049058">
    <property type="entry name" value="NAD_Glu_DH_HM2"/>
</dbReference>
<dbReference type="Proteomes" id="UP001320119">
    <property type="component" value="Chromosome"/>
</dbReference>
<feature type="domain" description="NAD-specific glutamate dehydrogenase C-terminal" evidence="3">
    <location>
        <begin position="1255"/>
        <end position="1589"/>
    </location>
</feature>
<dbReference type="SUPFAM" id="SSF53223">
    <property type="entry name" value="Aminoacid dehydrogenase-like, N-terminal domain"/>
    <property type="match status" value="1"/>
</dbReference>
<accession>A0AAN1WJ53</accession>
<evidence type="ECO:0000259" key="6">
    <source>
        <dbReference type="Pfam" id="PF21077"/>
    </source>
</evidence>
<dbReference type="GO" id="GO:0006538">
    <property type="term" value="P:L-glutamate catabolic process"/>
    <property type="evidence" value="ECO:0007669"/>
    <property type="project" value="InterPro"/>
</dbReference>
<dbReference type="Pfam" id="PF21074">
    <property type="entry name" value="GDH_C"/>
    <property type="match status" value="1"/>
</dbReference>
<evidence type="ECO:0000256" key="1">
    <source>
        <dbReference type="ARBA" id="ARBA00023002"/>
    </source>
</evidence>